<dbReference type="NCBIfam" id="TIGR01887">
    <property type="entry name" value="dipeptidaselike"/>
    <property type="match status" value="1"/>
</dbReference>
<dbReference type="SUPFAM" id="SSF53187">
    <property type="entry name" value="Zn-dependent exopeptidases"/>
    <property type="match status" value="1"/>
</dbReference>
<dbReference type="GO" id="GO:0006526">
    <property type="term" value="P:L-arginine biosynthetic process"/>
    <property type="evidence" value="ECO:0007669"/>
    <property type="project" value="TreeGrafter"/>
</dbReference>
<dbReference type="InterPro" id="IPR011650">
    <property type="entry name" value="Peptidase_M20_dimer"/>
</dbReference>
<dbReference type="CDD" id="cd03888">
    <property type="entry name" value="M20_PepV"/>
    <property type="match status" value="1"/>
</dbReference>
<evidence type="ECO:0000313" key="11">
    <source>
        <dbReference type="EMBL" id="AXX92124.1"/>
    </source>
</evidence>
<dbReference type="InterPro" id="IPR002933">
    <property type="entry name" value="Peptidase_M20"/>
</dbReference>
<dbReference type="Proteomes" id="UP000221222">
    <property type="component" value="Unassembled WGS sequence"/>
</dbReference>
<dbReference type="InterPro" id="IPR036264">
    <property type="entry name" value="Bact_exopeptidase_dim_dom"/>
</dbReference>
<keyword evidence="8" id="KW-0482">Metalloprotease</keyword>
<dbReference type="GO" id="GO:0016805">
    <property type="term" value="F:dipeptidase activity"/>
    <property type="evidence" value="ECO:0007669"/>
    <property type="project" value="UniProtKB-KW"/>
</dbReference>
<dbReference type="Proteomes" id="UP000262712">
    <property type="component" value="Chromosome"/>
</dbReference>
<dbReference type="PANTHER" id="PTHR43808:SF31">
    <property type="entry name" value="N-ACETYL-L-CITRULLINE DEACETYLASE"/>
    <property type="match status" value="1"/>
</dbReference>
<name>A0A2G1DLK9_9BACT</name>
<evidence type="ECO:0000256" key="9">
    <source>
        <dbReference type="ARBA" id="ARBA00023285"/>
    </source>
</evidence>
<evidence type="ECO:0000256" key="8">
    <source>
        <dbReference type="ARBA" id="ARBA00023049"/>
    </source>
</evidence>
<proteinExistence type="inferred from homology"/>
<dbReference type="GO" id="GO:0008777">
    <property type="term" value="F:acetylornithine deacetylase activity"/>
    <property type="evidence" value="ECO:0007669"/>
    <property type="project" value="TreeGrafter"/>
</dbReference>
<dbReference type="Gene3D" id="3.40.630.10">
    <property type="entry name" value="Zn peptidases"/>
    <property type="match status" value="1"/>
</dbReference>
<sequence length="468" mass="52637">MLFTQLLENMKDEIINKTQELVQIKSVETKSKPNMPFGEGVNEALEYVLNLCDDLGFKTKNVDGYAGHADLGEGEDTIGILVHLDVVPEGDVKKWTYPPYSAMIVNNKIYGRGTIDDKGPTIAAIYAMKALKDSGVLLKKKIRIIFGTDEESGWECMKYYLKKEKAPQIAFTPDANFPVIYGEKGILVLKLKQKFNLLSNKNIFIKYIKGGELSNIVPNYCEALLYIKDNIKTIYEKCLDIIKKEEYSITLHLEDNNLFIQSQGISSHAMEPQKGKNAISQLMLLLGSLDLKSNQISEFIDLYNDKINIQTNGKNLDCQMSDEDSGELTLNVGVINLDESKVELTLNIRYPITKNYTQVLNKIQNNLKNTQIETQIIKSMPPLYVPKDSKLVKTLTNVYRKMTNDNTQVQTFGGGTYARALDNAVAFGPVFPGQANLAHKADEYIDIDDLLKNAQIMAQAIYELSLLK</sequence>
<dbReference type="GO" id="GO:0006508">
    <property type="term" value="P:proteolysis"/>
    <property type="evidence" value="ECO:0007669"/>
    <property type="project" value="UniProtKB-KW"/>
</dbReference>
<keyword evidence="6" id="KW-0862">Zinc</keyword>
<feature type="domain" description="Peptidase M20 dimerisation" evidence="10">
    <location>
        <begin position="260"/>
        <end position="372"/>
    </location>
</feature>
<evidence type="ECO:0000313" key="13">
    <source>
        <dbReference type="Proteomes" id="UP000221222"/>
    </source>
</evidence>
<dbReference type="PROSITE" id="PS00759">
    <property type="entry name" value="ARGE_DAPE_CPG2_2"/>
    <property type="match status" value="1"/>
</dbReference>
<evidence type="ECO:0000256" key="6">
    <source>
        <dbReference type="ARBA" id="ARBA00022833"/>
    </source>
</evidence>
<dbReference type="AlphaFoldDB" id="A0A2G1DLK9"/>
<dbReference type="InterPro" id="IPR001261">
    <property type="entry name" value="ArgE/DapE_CS"/>
</dbReference>
<reference evidence="12 13" key="1">
    <citation type="submission" date="2017-09" db="EMBL/GenBank/DDBJ databases">
        <title>Arcobacter canalis sp. nov., a new species isolated from a water canal contaminated with urban sewage.</title>
        <authorList>
            <person name="Perez-Cataluna A."/>
            <person name="Salas-Masso N."/>
            <person name="Figueras M.J."/>
        </authorList>
    </citation>
    <scope>NUCLEOTIDE SEQUENCE [LARGE SCALE GENOMIC DNA]</scope>
    <source>
        <strain evidence="12 13">F98-3</strain>
    </source>
</reference>
<dbReference type="GO" id="GO:0008237">
    <property type="term" value="F:metallopeptidase activity"/>
    <property type="evidence" value="ECO:0007669"/>
    <property type="project" value="UniProtKB-KW"/>
</dbReference>
<dbReference type="SUPFAM" id="SSF55031">
    <property type="entry name" value="Bacterial exopeptidase dimerisation domain"/>
    <property type="match status" value="1"/>
</dbReference>
<evidence type="ECO:0000259" key="10">
    <source>
        <dbReference type="Pfam" id="PF07687"/>
    </source>
</evidence>
<evidence type="ECO:0000313" key="14">
    <source>
        <dbReference type="Proteomes" id="UP000262712"/>
    </source>
</evidence>
<keyword evidence="7" id="KW-0224">Dipeptidase</keyword>
<dbReference type="Pfam" id="PF07687">
    <property type="entry name" value="M20_dimer"/>
    <property type="match status" value="1"/>
</dbReference>
<evidence type="ECO:0000313" key="12">
    <source>
        <dbReference type="EMBL" id="PHO19351.1"/>
    </source>
</evidence>
<dbReference type="Pfam" id="PF01546">
    <property type="entry name" value="Peptidase_M20"/>
    <property type="match status" value="1"/>
</dbReference>
<dbReference type="NCBIfam" id="NF005591">
    <property type="entry name" value="PRK07318.1"/>
    <property type="match status" value="1"/>
</dbReference>
<keyword evidence="4" id="KW-0479">Metal-binding</keyword>
<evidence type="ECO:0000256" key="5">
    <source>
        <dbReference type="ARBA" id="ARBA00022801"/>
    </source>
</evidence>
<dbReference type="InterPro" id="IPR050072">
    <property type="entry name" value="Peptidase_M20A"/>
</dbReference>
<dbReference type="EMBL" id="CP032098">
    <property type="protein sequence ID" value="AXX92124.1"/>
    <property type="molecule type" value="Genomic_DNA"/>
</dbReference>
<keyword evidence="9" id="KW-0170">Cobalt</keyword>
<comment type="cofactor">
    <cofactor evidence="1">
        <name>Zn(2+)</name>
        <dbReference type="ChEBI" id="CHEBI:29105"/>
    </cofactor>
</comment>
<organism evidence="12 13">
    <name type="scientific">Malaciobacter molluscorum LMG 25693</name>
    <dbReference type="NCBI Taxonomy" id="870501"/>
    <lineage>
        <taxon>Bacteria</taxon>
        <taxon>Pseudomonadati</taxon>
        <taxon>Campylobacterota</taxon>
        <taxon>Epsilonproteobacteria</taxon>
        <taxon>Campylobacterales</taxon>
        <taxon>Arcobacteraceae</taxon>
        <taxon>Malaciobacter</taxon>
    </lineage>
</organism>
<dbReference type="Gene3D" id="3.30.70.360">
    <property type="match status" value="2"/>
</dbReference>
<evidence type="ECO:0000256" key="4">
    <source>
        <dbReference type="ARBA" id="ARBA00022723"/>
    </source>
</evidence>
<dbReference type="PANTHER" id="PTHR43808">
    <property type="entry name" value="ACETYLORNITHINE DEACETYLASE"/>
    <property type="match status" value="1"/>
</dbReference>
<dbReference type="KEGG" id="amol:AMOL_1140"/>
<reference evidence="11 14" key="2">
    <citation type="submission" date="2018-08" db="EMBL/GenBank/DDBJ databases">
        <title>Complete genome of the Arcobacter molluscorum type strain LMG 25693.</title>
        <authorList>
            <person name="Miller W.G."/>
            <person name="Yee E."/>
            <person name="Bono J.L."/>
        </authorList>
    </citation>
    <scope>NUCLEOTIDE SEQUENCE [LARGE SCALE GENOMIC DNA]</scope>
    <source>
        <strain evidence="11 14">CECT 7696</strain>
    </source>
</reference>
<keyword evidence="3" id="KW-0645">Protease</keyword>
<accession>A0A2G1DLK9</accession>
<keyword evidence="5" id="KW-0378">Hydrolase</keyword>
<evidence type="ECO:0000256" key="3">
    <source>
        <dbReference type="ARBA" id="ARBA00022670"/>
    </source>
</evidence>
<protein>
    <submittedName>
        <fullName evidence="12">Dipeptidase PepV</fullName>
    </submittedName>
    <submittedName>
        <fullName evidence="11">Xaa-His dipeptidase, M20 peptidase family</fullName>
    </submittedName>
</protein>
<dbReference type="RefSeq" id="WP_099341168.1">
    <property type="nucleotide sequence ID" value="NZ_CP032098.1"/>
</dbReference>
<keyword evidence="13" id="KW-1185">Reference proteome</keyword>
<evidence type="ECO:0000256" key="7">
    <source>
        <dbReference type="ARBA" id="ARBA00022997"/>
    </source>
</evidence>
<evidence type="ECO:0000256" key="2">
    <source>
        <dbReference type="ARBA" id="ARBA00006247"/>
    </source>
</evidence>
<dbReference type="EMBL" id="NXFY01000001">
    <property type="protein sequence ID" value="PHO19351.1"/>
    <property type="molecule type" value="Genomic_DNA"/>
</dbReference>
<gene>
    <name evidence="11" type="primary">pepV</name>
    <name evidence="11" type="ORF">AMOL_1140</name>
    <name evidence="12" type="ORF">CPU12_00815</name>
</gene>
<evidence type="ECO:0000256" key="1">
    <source>
        <dbReference type="ARBA" id="ARBA00001947"/>
    </source>
</evidence>
<dbReference type="InterPro" id="IPR010964">
    <property type="entry name" value="M20A_pepV-rel"/>
</dbReference>
<dbReference type="GO" id="GO:0008270">
    <property type="term" value="F:zinc ion binding"/>
    <property type="evidence" value="ECO:0007669"/>
    <property type="project" value="InterPro"/>
</dbReference>
<comment type="similarity">
    <text evidence="2">Belongs to the peptidase M20A family.</text>
</comment>